<dbReference type="AlphaFoldDB" id="A0A0X8E2Z7"/>
<organism evidence="4 5">
    <name type="scientific">Microterricola viridarii</name>
    <dbReference type="NCBI Taxonomy" id="412690"/>
    <lineage>
        <taxon>Bacteria</taxon>
        <taxon>Bacillati</taxon>
        <taxon>Actinomycetota</taxon>
        <taxon>Actinomycetes</taxon>
        <taxon>Micrococcales</taxon>
        <taxon>Microbacteriaceae</taxon>
        <taxon>Microterricola</taxon>
    </lineage>
</organism>
<dbReference type="KEGG" id="mvd:AWU67_12395"/>
<dbReference type="GO" id="GO:0004497">
    <property type="term" value="F:monooxygenase activity"/>
    <property type="evidence" value="ECO:0007669"/>
    <property type="project" value="UniProtKB-KW"/>
</dbReference>
<dbReference type="SUPFAM" id="SSF51905">
    <property type="entry name" value="FAD/NAD(P)-binding domain"/>
    <property type="match status" value="1"/>
</dbReference>
<evidence type="ECO:0000256" key="1">
    <source>
        <dbReference type="ARBA" id="ARBA00023002"/>
    </source>
</evidence>
<evidence type="ECO:0000256" key="2">
    <source>
        <dbReference type="ARBA" id="ARBA00023033"/>
    </source>
</evidence>
<sequence>MIDSQRVLIIGGGFSGLAAAIMLAKAGHVALLIERSPHWTMDGAGISIGGPSLRALGRIGVLDAFFDHGAGGDDQSVRTPDGREIGRFRTPRIAASDRPGTGAIMRPVLGQILVDEMLASGAAARLGTTVSGLVDDGNGVDVTFSDGSIGRFDVVVGADGLASSTRALLFPDAPKPEFSGQGAWRAVVPRPPEITSTVIWVGAPAKVGVNPISADEMYVFVNEPKATNDRVGDDELLPRLRALLDPLTDPVMAGVKAALDEDSLVLYRPMDNLLLPLPWHRGRVVLIGDAAHATTPHLAAGAGLGLEDAIVLAEELDAHDSVDAAMTAFERRRFERCRMVVENSARLGVLESERGRQDEFVALQTDSYRLLAEPV</sequence>
<accession>A0A0X8E2Z7</accession>
<evidence type="ECO:0000313" key="5">
    <source>
        <dbReference type="Proteomes" id="UP000058305"/>
    </source>
</evidence>
<dbReference type="InterPro" id="IPR036188">
    <property type="entry name" value="FAD/NAD-bd_sf"/>
</dbReference>
<dbReference type="EMBL" id="CP014145">
    <property type="protein sequence ID" value="AMB59529.1"/>
    <property type="molecule type" value="Genomic_DNA"/>
</dbReference>
<gene>
    <name evidence="4" type="ORF">AWU67_12395</name>
</gene>
<dbReference type="GO" id="GO:0071949">
    <property type="term" value="F:FAD binding"/>
    <property type="evidence" value="ECO:0007669"/>
    <property type="project" value="InterPro"/>
</dbReference>
<keyword evidence="5" id="KW-1185">Reference proteome</keyword>
<reference evidence="4 5" key="1">
    <citation type="journal article" date="2016" name="J. Biotechnol.">
        <title>First complete genome sequence of a species in the genus Microterricola, an extremophilic cold active enzyme producing bacterial strain ERGS5:02 isolated from Sikkim Himalaya.</title>
        <authorList>
            <person name="Himanshu"/>
            <person name="Swarnkar M.K."/>
            <person name="Singh D."/>
            <person name="Kumar R."/>
        </authorList>
    </citation>
    <scope>NUCLEOTIDE SEQUENCE [LARGE SCALE GENOMIC DNA]</scope>
    <source>
        <strain evidence="4 5">ERGS5:02</strain>
    </source>
</reference>
<reference evidence="5" key="2">
    <citation type="submission" date="2016-01" db="EMBL/GenBank/DDBJ databases">
        <title>First complete genome sequence of a species in the genus Microterricola, an extremophilic cold active enzyme producing strain ERGS5:02 isolated from Sikkim Himalaya.</title>
        <authorList>
            <person name="Kumar R."/>
            <person name="Singh D."/>
            <person name="Swarnkar M.K."/>
        </authorList>
    </citation>
    <scope>NUCLEOTIDE SEQUENCE [LARGE SCALE GENOMIC DNA]</scope>
    <source>
        <strain evidence="5">ERGS5:02</strain>
    </source>
</reference>
<dbReference type="OrthoDB" id="9782160at2"/>
<proteinExistence type="predicted"/>
<name>A0A0X8E2Z7_9MICO</name>
<protein>
    <recommendedName>
        <fullName evidence="3">FAD-binding domain-containing protein</fullName>
    </recommendedName>
</protein>
<dbReference type="Gene3D" id="3.50.50.60">
    <property type="entry name" value="FAD/NAD(P)-binding domain"/>
    <property type="match status" value="1"/>
</dbReference>
<dbReference type="PRINTS" id="PR00420">
    <property type="entry name" value="RNGMNOXGNASE"/>
</dbReference>
<dbReference type="InterPro" id="IPR002938">
    <property type="entry name" value="FAD-bd"/>
</dbReference>
<feature type="domain" description="FAD-binding" evidence="3">
    <location>
        <begin position="6"/>
        <end position="341"/>
    </location>
</feature>
<dbReference type="PANTHER" id="PTHR13789">
    <property type="entry name" value="MONOOXYGENASE"/>
    <property type="match status" value="1"/>
</dbReference>
<keyword evidence="2" id="KW-0503">Monooxygenase</keyword>
<dbReference type="NCBIfam" id="NF005313">
    <property type="entry name" value="PRK06847.1"/>
    <property type="match status" value="1"/>
</dbReference>
<dbReference type="PANTHER" id="PTHR13789:SF309">
    <property type="entry name" value="PUTATIVE (AFU_ORTHOLOGUE AFUA_6G14510)-RELATED"/>
    <property type="match status" value="1"/>
</dbReference>
<evidence type="ECO:0000259" key="3">
    <source>
        <dbReference type="Pfam" id="PF01494"/>
    </source>
</evidence>
<dbReference type="InterPro" id="IPR050493">
    <property type="entry name" value="FAD-dep_Monooxygenase_BioMet"/>
</dbReference>
<evidence type="ECO:0000313" key="4">
    <source>
        <dbReference type="EMBL" id="AMB59529.1"/>
    </source>
</evidence>
<keyword evidence="1" id="KW-0560">Oxidoreductase</keyword>
<dbReference type="Proteomes" id="UP000058305">
    <property type="component" value="Chromosome"/>
</dbReference>
<dbReference type="Pfam" id="PF01494">
    <property type="entry name" value="FAD_binding_3"/>
    <property type="match status" value="1"/>
</dbReference>
<dbReference type="RefSeq" id="WP_067229504.1">
    <property type="nucleotide sequence ID" value="NZ_CP014145.1"/>
</dbReference>